<evidence type="ECO:0008006" key="3">
    <source>
        <dbReference type="Google" id="ProtNLM"/>
    </source>
</evidence>
<dbReference type="Proteomes" id="UP001529510">
    <property type="component" value="Unassembled WGS sequence"/>
</dbReference>
<name>A0ABD0RLC0_CIRMR</name>
<dbReference type="InterPro" id="IPR043502">
    <property type="entry name" value="DNA/RNA_pol_sf"/>
</dbReference>
<protein>
    <recommendedName>
        <fullName evidence="3">Reverse transcriptase domain-containing protein</fullName>
    </recommendedName>
</protein>
<gene>
    <name evidence="1" type="ORF">M9458_007862</name>
</gene>
<dbReference type="AlphaFoldDB" id="A0ABD0RLC0"/>
<dbReference type="PANTHER" id="PTHR33064:SF37">
    <property type="entry name" value="RIBONUCLEASE H"/>
    <property type="match status" value="1"/>
</dbReference>
<organism evidence="1 2">
    <name type="scientific">Cirrhinus mrigala</name>
    <name type="common">Mrigala</name>
    <dbReference type="NCBI Taxonomy" id="683832"/>
    <lineage>
        <taxon>Eukaryota</taxon>
        <taxon>Metazoa</taxon>
        <taxon>Chordata</taxon>
        <taxon>Craniata</taxon>
        <taxon>Vertebrata</taxon>
        <taxon>Euteleostomi</taxon>
        <taxon>Actinopterygii</taxon>
        <taxon>Neopterygii</taxon>
        <taxon>Teleostei</taxon>
        <taxon>Ostariophysi</taxon>
        <taxon>Cypriniformes</taxon>
        <taxon>Cyprinidae</taxon>
        <taxon>Labeoninae</taxon>
        <taxon>Labeonini</taxon>
        <taxon>Cirrhinus</taxon>
    </lineage>
</organism>
<comment type="caution">
    <text evidence="1">The sequence shown here is derived from an EMBL/GenBank/DDBJ whole genome shotgun (WGS) entry which is preliminary data.</text>
</comment>
<evidence type="ECO:0000313" key="2">
    <source>
        <dbReference type="Proteomes" id="UP001529510"/>
    </source>
</evidence>
<dbReference type="Gene3D" id="3.10.10.10">
    <property type="entry name" value="HIV Type 1 Reverse Transcriptase, subunit A, domain 1"/>
    <property type="match status" value="1"/>
</dbReference>
<evidence type="ECO:0000313" key="1">
    <source>
        <dbReference type="EMBL" id="KAL0199322.1"/>
    </source>
</evidence>
<sequence>MTAIPALKEVPKSVWASSKFDVGLIKNCEPVRIIPKSDYRPCKPQYPLKREAIEGIKPVFESLRAAGVIVPCEDSPVRTPISPVKKIREAGQLTEWRFVQDLQAVNEAVQARAPNVPNPYTILSQVPGDAEWFSVVDLSNAFFSVPVHKDSQFWFAFNFN</sequence>
<reference evidence="1 2" key="1">
    <citation type="submission" date="2024-05" db="EMBL/GenBank/DDBJ databases">
        <title>Genome sequencing and assembly of Indian major carp, Cirrhinus mrigala (Hamilton, 1822).</title>
        <authorList>
            <person name="Mohindra V."/>
            <person name="Chowdhury L.M."/>
            <person name="Lal K."/>
            <person name="Jena J.K."/>
        </authorList>
    </citation>
    <scope>NUCLEOTIDE SEQUENCE [LARGE SCALE GENOMIC DNA]</scope>
    <source>
        <strain evidence="1">CM1030</strain>
        <tissue evidence="1">Blood</tissue>
    </source>
</reference>
<dbReference type="PANTHER" id="PTHR33064">
    <property type="entry name" value="POL PROTEIN"/>
    <property type="match status" value="1"/>
</dbReference>
<dbReference type="EMBL" id="JAMKFB020000003">
    <property type="protein sequence ID" value="KAL0199322.1"/>
    <property type="molecule type" value="Genomic_DNA"/>
</dbReference>
<dbReference type="InterPro" id="IPR043128">
    <property type="entry name" value="Rev_trsase/Diguanyl_cyclase"/>
</dbReference>
<feature type="non-terminal residue" evidence="1">
    <location>
        <position position="160"/>
    </location>
</feature>
<proteinExistence type="predicted"/>
<dbReference type="SUPFAM" id="SSF56672">
    <property type="entry name" value="DNA/RNA polymerases"/>
    <property type="match status" value="1"/>
</dbReference>
<dbReference type="Gene3D" id="3.30.70.270">
    <property type="match status" value="1"/>
</dbReference>
<dbReference type="InterPro" id="IPR051320">
    <property type="entry name" value="Viral_Replic_Matur_Polypro"/>
</dbReference>
<accession>A0ABD0RLC0</accession>
<keyword evidence="2" id="KW-1185">Reference proteome</keyword>